<evidence type="ECO:0000313" key="5">
    <source>
        <dbReference type="Proteomes" id="UP001303889"/>
    </source>
</evidence>
<dbReference type="EMBL" id="MU855711">
    <property type="protein sequence ID" value="KAK3900049.1"/>
    <property type="molecule type" value="Genomic_DNA"/>
</dbReference>
<evidence type="ECO:0000259" key="3">
    <source>
        <dbReference type="Pfam" id="PF24883"/>
    </source>
</evidence>
<dbReference type="Pfam" id="PF22939">
    <property type="entry name" value="WHD_GPIID"/>
    <property type="match status" value="1"/>
</dbReference>
<evidence type="ECO:0000259" key="2">
    <source>
        <dbReference type="Pfam" id="PF22939"/>
    </source>
</evidence>
<proteinExistence type="predicted"/>
<dbReference type="PANTHER" id="PTHR10039">
    <property type="entry name" value="AMELOGENIN"/>
    <property type="match status" value="1"/>
</dbReference>
<dbReference type="InterPro" id="IPR027417">
    <property type="entry name" value="P-loop_NTPase"/>
</dbReference>
<evidence type="ECO:0000313" key="4">
    <source>
        <dbReference type="EMBL" id="KAK3900049.1"/>
    </source>
</evidence>
<organism evidence="4 5">
    <name type="scientific">Staphylotrichum tortipilum</name>
    <dbReference type="NCBI Taxonomy" id="2831512"/>
    <lineage>
        <taxon>Eukaryota</taxon>
        <taxon>Fungi</taxon>
        <taxon>Dikarya</taxon>
        <taxon>Ascomycota</taxon>
        <taxon>Pezizomycotina</taxon>
        <taxon>Sordariomycetes</taxon>
        <taxon>Sordariomycetidae</taxon>
        <taxon>Sordariales</taxon>
        <taxon>Chaetomiaceae</taxon>
        <taxon>Staphylotrichum</taxon>
    </lineage>
</organism>
<feature type="domain" description="GPI inositol-deacylase winged helix" evidence="2">
    <location>
        <begin position="617"/>
        <end position="705"/>
    </location>
</feature>
<feature type="domain" description="Nephrocystin 3-like N-terminal" evidence="3">
    <location>
        <begin position="331"/>
        <end position="502"/>
    </location>
</feature>
<reference evidence="4" key="2">
    <citation type="submission" date="2023-05" db="EMBL/GenBank/DDBJ databases">
        <authorList>
            <consortium name="Lawrence Berkeley National Laboratory"/>
            <person name="Steindorff A."/>
            <person name="Hensen N."/>
            <person name="Bonometti L."/>
            <person name="Westerberg I."/>
            <person name="Brannstrom I.O."/>
            <person name="Guillou S."/>
            <person name="Cros-Aarteil S."/>
            <person name="Calhoun S."/>
            <person name="Haridas S."/>
            <person name="Kuo A."/>
            <person name="Mondo S."/>
            <person name="Pangilinan J."/>
            <person name="Riley R."/>
            <person name="Labutti K."/>
            <person name="Andreopoulos B."/>
            <person name="Lipzen A."/>
            <person name="Chen C."/>
            <person name="Yanf M."/>
            <person name="Daum C."/>
            <person name="Ng V."/>
            <person name="Clum A."/>
            <person name="Ohm R."/>
            <person name="Martin F."/>
            <person name="Silar P."/>
            <person name="Natvig D."/>
            <person name="Lalanne C."/>
            <person name="Gautier V."/>
            <person name="Ament-Velasquez S.L."/>
            <person name="Kruys A."/>
            <person name="Hutchinson M.I."/>
            <person name="Powell A.J."/>
            <person name="Barry K."/>
            <person name="Miller A.N."/>
            <person name="Grigoriev I.V."/>
            <person name="Debuchy R."/>
            <person name="Gladieux P."/>
            <person name="Thoren M.H."/>
            <person name="Johannesson H."/>
        </authorList>
    </citation>
    <scope>NUCLEOTIDE SEQUENCE</scope>
    <source>
        <strain evidence="4">CBS 103.79</strain>
    </source>
</reference>
<dbReference type="InterPro" id="IPR029058">
    <property type="entry name" value="AB_hydrolase_fold"/>
</dbReference>
<dbReference type="Gene3D" id="3.40.50.300">
    <property type="entry name" value="P-loop containing nucleotide triphosphate hydrolases"/>
    <property type="match status" value="1"/>
</dbReference>
<accession>A0AAN6RRE9</accession>
<comment type="caution">
    <text evidence="4">The sequence shown here is derived from an EMBL/GenBank/DDBJ whole genome shotgun (WGS) entry which is preliminary data.</text>
</comment>
<keyword evidence="1" id="KW-0677">Repeat</keyword>
<dbReference type="PANTHER" id="PTHR10039:SF17">
    <property type="entry name" value="FUNGAL STAND N-TERMINAL GOODBYE DOMAIN-CONTAINING PROTEIN-RELATED"/>
    <property type="match status" value="1"/>
</dbReference>
<protein>
    <submittedName>
        <fullName evidence="4">Uncharacterized protein</fullName>
    </submittedName>
</protein>
<evidence type="ECO:0000256" key="1">
    <source>
        <dbReference type="ARBA" id="ARBA00022737"/>
    </source>
</evidence>
<keyword evidence="5" id="KW-1185">Reference proteome</keyword>
<gene>
    <name evidence="4" type="ORF">C8A05DRAFT_17600</name>
</gene>
<dbReference type="Pfam" id="PF24883">
    <property type="entry name" value="NPHP3_N"/>
    <property type="match status" value="1"/>
</dbReference>
<dbReference type="Gene3D" id="3.40.50.1820">
    <property type="entry name" value="alpha/beta hydrolase"/>
    <property type="match status" value="1"/>
</dbReference>
<name>A0AAN6RRE9_9PEZI</name>
<dbReference type="SUPFAM" id="SSF52540">
    <property type="entry name" value="P-loop containing nucleoside triphosphate hydrolases"/>
    <property type="match status" value="1"/>
</dbReference>
<sequence length="925" mass="104210">MQLTQLYPTLENPGVALPSVDIVLVHGLDSQHDRHKGRIKTWTAEDGTVWPLEMLPERMPDARVLCYEYNGSIQGTTSTVGMREHALRLLQHLNELRCCGVQDRRPIIFVGHSLGGVIQAIILAHPRPLYKHLAKATCGIVFFATPHQLSGAGAGKHFATRLLRAVGDPGPQPKNGFRRTVREALRPVEPSARMIQEIETNSGNLSDITADFLAVLNDFNIFLVNFIEATVTEGLDAMTSRRDAVVSQGDASLHGADNQFLDGDHVGMCKFSKNHESEWERFRPVLTALQRLANMALGNPDDIEAYRTALLDALCTAKFHEYSFYVRPTPGTGKWIEKTPKFQAWRDLTARKLWIHGKPAAGKTYLAKHIVDRLRAKLNVEVLDCFLNARLKERNSCDAILRSTIHQIATKNPGLWTWAVDQPGAREPGHTTMDWKQQELTNLWPNIMSRAVKPGTDLAIVLDGFDEIPKEDQEAFLNCLEAGENKLQAQAQRNFRILVLSRWCSSLNNRKRGFVEYEIGEQDNARDIGCTVQKELDRFADQAEYSDDFRELVCDSVTRGAKGIYLWATIMIADLSIRMPAEHQLQRQLKKLPKSLAELYDSILGNIRRQPGDAGTMTRTVLLWVVFGLEPLELRELNLALAVAELWKENRERRIQEELISAQMIPSKAFKASLYRLCGQLLRLSATGHVQPVHSTLTEYLTTNSKVFENKEEKWIVPNHSAFHLSEQTAHRDLGRMCAAYLMMPCFADAGEEFTSTDAGHALWELKVQTRIGKHPLVRYAALCWLKHLSLAGPVQPSPNGEERDNQNQITLRDIAREYGTSWYEVWWFQRKWRKFEFPGPVADFERLMVNVERVDNALVPPTEALQGRNKTISPDLAASGDTLVDAVDDGTLATNPPHDGALGIAGDDNTTRDVITGDYRYDLV</sequence>
<dbReference type="InterPro" id="IPR056884">
    <property type="entry name" value="NPHP3-like_N"/>
</dbReference>
<dbReference type="AlphaFoldDB" id="A0AAN6RRE9"/>
<reference evidence="4" key="1">
    <citation type="journal article" date="2023" name="Mol. Phylogenet. Evol.">
        <title>Genome-scale phylogeny and comparative genomics of the fungal order Sordariales.</title>
        <authorList>
            <person name="Hensen N."/>
            <person name="Bonometti L."/>
            <person name="Westerberg I."/>
            <person name="Brannstrom I.O."/>
            <person name="Guillou S."/>
            <person name="Cros-Aarteil S."/>
            <person name="Calhoun S."/>
            <person name="Haridas S."/>
            <person name="Kuo A."/>
            <person name="Mondo S."/>
            <person name="Pangilinan J."/>
            <person name="Riley R."/>
            <person name="LaButti K."/>
            <person name="Andreopoulos B."/>
            <person name="Lipzen A."/>
            <person name="Chen C."/>
            <person name="Yan M."/>
            <person name="Daum C."/>
            <person name="Ng V."/>
            <person name="Clum A."/>
            <person name="Steindorff A."/>
            <person name="Ohm R.A."/>
            <person name="Martin F."/>
            <person name="Silar P."/>
            <person name="Natvig D.O."/>
            <person name="Lalanne C."/>
            <person name="Gautier V."/>
            <person name="Ament-Velasquez S.L."/>
            <person name="Kruys A."/>
            <person name="Hutchinson M.I."/>
            <person name="Powell A.J."/>
            <person name="Barry K."/>
            <person name="Miller A.N."/>
            <person name="Grigoriev I.V."/>
            <person name="Debuchy R."/>
            <person name="Gladieux P."/>
            <person name="Hiltunen Thoren M."/>
            <person name="Johannesson H."/>
        </authorList>
    </citation>
    <scope>NUCLEOTIDE SEQUENCE</scope>
    <source>
        <strain evidence="4">CBS 103.79</strain>
    </source>
</reference>
<dbReference type="InterPro" id="IPR054471">
    <property type="entry name" value="GPIID_WHD"/>
</dbReference>
<dbReference type="Proteomes" id="UP001303889">
    <property type="component" value="Unassembled WGS sequence"/>
</dbReference>
<dbReference type="SUPFAM" id="SSF53474">
    <property type="entry name" value="alpha/beta-Hydrolases"/>
    <property type="match status" value="1"/>
</dbReference>